<evidence type="ECO:0000259" key="1">
    <source>
        <dbReference type="Pfam" id="PF06985"/>
    </source>
</evidence>
<comment type="caution">
    <text evidence="2">The sequence shown here is derived from an EMBL/GenBank/DDBJ whole genome shotgun (WGS) entry which is preliminary data.</text>
</comment>
<dbReference type="PANTHER" id="PTHR24148:SF64">
    <property type="entry name" value="HETEROKARYON INCOMPATIBILITY DOMAIN-CONTAINING PROTEIN"/>
    <property type="match status" value="1"/>
</dbReference>
<feature type="domain" description="Heterokaryon incompatibility" evidence="1">
    <location>
        <begin position="48"/>
        <end position="219"/>
    </location>
</feature>
<dbReference type="PANTHER" id="PTHR24148">
    <property type="entry name" value="ANKYRIN REPEAT DOMAIN-CONTAINING PROTEIN 39 HOMOLOG-RELATED"/>
    <property type="match status" value="1"/>
</dbReference>
<dbReference type="InterPro" id="IPR052895">
    <property type="entry name" value="HetReg/Transcr_Mod"/>
</dbReference>
<organism evidence="2 3">
    <name type="scientific">Diaporthe helianthi</name>
    <dbReference type="NCBI Taxonomy" id="158607"/>
    <lineage>
        <taxon>Eukaryota</taxon>
        <taxon>Fungi</taxon>
        <taxon>Dikarya</taxon>
        <taxon>Ascomycota</taxon>
        <taxon>Pezizomycotina</taxon>
        <taxon>Sordariomycetes</taxon>
        <taxon>Sordariomycetidae</taxon>
        <taxon>Diaporthales</taxon>
        <taxon>Diaporthaceae</taxon>
        <taxon>Diaporthe</taxon>
    </lineage>
</organism>
<evidence type="ECO:0000313" key="3">
    <source>
        <dbReference type="Proteomes" id="UP000094444"/>
    </source>
</evidence>
<name>A0A2P5I1C9_DIAHE</name>
<proteinExistence type="predicted"/>
<sequence length="633" mass="70882">MAPERYVYPPLPSSRHIRVLKLHPAPSSDDPALSVELLSVPLDNAPPFKALSYAWGTSSPRTEIRCSGLTIAVGPSLYSALCHMRHSTPGKTRLMWVDALCINQEDIPERNAQVRIMNDIYKRAWGTMIWLGEADVTIVRAFGWLRCLHEAFKHDFQRCRDGLETRRECSKRFSAKDSNLVRSLLQVSLGGLSAQLKAYSDIWAMLCRPWFSRKWVCREVASSVEAGLVFWAGSSQLPEVALKCFLFVLDRNHWARARFFEAHPSSRLEASTAGTEHPYLCYQRSMALSGPALENEGLVPLLGKTFMFQCSDVRDQIFALLSIATDSAAFDHLVDYNTPVKKLCDGFSRACLDNARDLSVMWSLRSIASSERPLSKSWVLDIEALTCQHRLTVDVLNLILDFYSVADKSGSMKIQTVSEGNRLWVKGRVVDCIEQLATKVSGLTEANAMHWNINSAADFEKAMGSLDRSIDDCWAVAKQAEKDDSAILSAILCENMIRVTSSVNDMDAAVNRFTTYRRCLKRFVAAQDQDAKLEALQSLRSVQWAKSALGVLYCLDYRRFGRSHDGALGWMPRSAQPDDLICIFDGMALPYAVRRAEGLGEGYVLLGECLISSLMAGETKEVYCVESKMIMLE</sequence>
<evidence type="ECO:0000313" key="2">
    <source>
        <dbReference type="EMBL" id="POS76294.1"/>
    </source>
</evidence>
<dbReference type="Proteomes" id="UP000094444">
    <property type="component" value="Unassembled WGS sequence"/>
</dbReference>
<dbReference type="InParanoid" id="A0A2P5I1C9"/>
<dbReference type="Pfam" id="PF26639">
    <property type="entry name" value="Het-6_barrel"/>
    <property type="match status" value="1"/>
</dbReference>
<keyword evidence="3" id="KW-1185">Reference proteome</keyword>
<gene>
    <name evidence="2" type="ORF">DHEL01_v205313</name>
</gene>
<protein>
    <recommendedName>
        <fullName evidence="1">Heterokaryon incompatibility domain-containing protein</fullName>
    </recommendedName>
</protein>
<dbReference type="OrthoDB" id="2157530at2759"/>
<dbReference type="InterPro" id="IPR010730">
    <property type="entry name" value="HET"/>
</dbReference>
<dbReference type="AlphaFoldDB" id="A0A2P5I1C9"/>
<dbReference type="Pfam" id="PF06985">
    <property type="entry name" value="HET"/>
    <property type="match status" value="1"/>
</dbReference>
<dbReference type="EMBL" id="MAVT02000385">
    <property type="protein sequence ID" value="POS76294.1"/>
    <property type="molecule type" value="Genomic_DNA"/>
</dbReference>
<accession>A0A2P5I1C9</accession>
<reference evidence="2" key="1">
    <citation type="submission" date="2017-09" db="EMBL/GenBank/DDBJ databases">
        <title>Polyketide synthases of a Diaporthe helianthi virulent isolate.</title>
        <authorList>
            <person name="Baroncelli R."/>
        </authorList>
    </citation>
    <scope>NUCLEOTIDE SEQUENCE [LARGE SCALE GENOMIC DNA]</scope>
    <source>
        <strain evidence="2">7/96</strain>
    </source>
</reference>